<sequence length="72" mass="8178">MDYIGETGRTLGVRAKEHMAGKRRGSLPPLGRHKNESHHGSDFDVKCIILVREADISVRKTLDFLYQSEILQ</sequence>
<organism evidence="2 3">
    <name type="scientific">Ancylostoma ceylanicum</name>
    <dbReference type="NCBI Taxonomy" id="53326"/>
    <lineage>
        <taxon>Eukaryota</taxon>
        <taxon>Metazoa</taxon>
        <taxon>Ecdysozoa</taxon>
        <taxon>Nematoda</taxon>
        <taxon>Chromadorea</taxon>
        <taxon>Rhabditida</taxon>
        <taxon>Rhabditina</taxon>
        <taxon>Rhabditomorpha</taxon>
        <taxon>Strongyloidea</taxon>
        <taxon>Ancylostomatidae</taxon>
        <taxon>Ancylostomatinae</taxon>
        <taxon>Ancylostoma</taxon>
    </lineage>
</organism>
<gene>
    <name evidence="2" type="primary">Acey_s0273.g997</name>
    <name evidence="2" type="ORF">Y032_0273g997</name>
</gene>
<dbReference type="AlphaFoldDB" id="A0A016S8K5"/>
<proteinExistence type="predicted"/>
<name>A0A016S8K5_9BILA</name>
<reference evidence="3" key="1">
    <citation type="journal article" date="2015" name="Nat. Genet.">
        <title>The genome and transcriptome of the zoonotic hookworm Ancylostoma ceylanicum identify infection-specific gene families.</title>
        <authorList>
            <person name="Schwarz E.M."/>
            <person name="Hu Y."/>
            <person name="Antoshechkin I."/>
            <person name="Miller M.M."/>
            <person name="Sternberg P.W."/>
            <person name="Aroian R.V."/>
        </authorList>
    </citation>
    <scope>NUCLEOTIDE SEQUENCE</scope>
    <source>
        <strain evidence="3">HY135</strain>
    </source>
</reference>
<evidence type="ECO:0000313" key="3">
    <source>
        <dbReference type="Proteomes" id="UP000024635"/>
    </source>
</evidence>
<feature type="compositionally biased region" description="Basic residues" evidence="1">
    <location>
        <begin position="21"/>
        <end position="32"/>
    </location>
</feature>
<dbReference type="OrthoDB" id="5847909at2759"/>
<evidence type="ECO:0000313" key="2">
    <source>
        <dbReference type="EMBL" id="EYB86801.1"/>
    </source>
</evidence>
<dbReference type="EMBL" id="JARK01001609">
    <property type="protein sequence ID" value="EYB86801.1"/>
    <property type="molecule type" value="Genomic_DNA"/>
</dbReference>
<dbReference type="Proteomes" id="UP000024635">
    <property type="component" value="Unassembled WGS sequence"/>
</dbReference>
<keyword evidence="3" id="KW-1185">Reference proteome</keyword>
<evidence type="ECO:0000256" key="1">
    <source>
        <dbReference type="SAM" id="MobiDB-lite"/>
    </source>
</evidence>
<feature type="region of interest" description="Disordered" evidence="1">
    <location>
        <begin position="17"/>
        <end position="39"/>
    </location>
</feature>
<evidence type="ECO:0008006" key="4">
    <source>
        <dbReference type="Google" id="ProtNLM"/>
    </source>
</evidence>
<protein>
    <recommendedName>
        <fullName evidence="4">GIY-YIG domain-containing protein</fullName>
    </recommendedName>
</protein>
<accession>A0A016S8K5</accession>
<comment type="caution">
    <text evidence="2">The sequence shown here is derived from an EMBL/GenBank/DDBJ whole genome shotgun (WGS) entry which is preliminary data.</text>
</comment>